<organism evidence="8 9">
    <name type="scientific">Paradevosia shaoguanensis</name>
    <dbReference type="NCBI Taxonomy" id="1335043"/>
    <lineage>
        <taxon>Bacteria</taxon>
        <taxon>Pseudomonadati</taxon>
        <taxon>Pseudomonadota</taxon>
        <taxon>Alphaproteobacteria</taxon>
        <taxon>Hyphomicrobiales</taxon>
        <taxon>Devosiaceae</taxon>
        <taxon>Paradevosia</taxon>
    </lineage>
</organism>
<comment type="subcellular location">
    <subcellularLocation>
        <location evidence="1">Membrane</location>
        <topology evidence="1">Multi-pass membrane protein</topology>
    </subcellularLocation>
</comment>
<dbReference type="EMBL" id="JALAZD010000002">
    <property type="protein sequence ID" value="MCI0128534.1"/>
    <property type="molecule type" value="Genomic_DNA"/>
</dbReference>
<feature type="region of interest" description="Disordered" evidence="5">
    <location>
        <begin position="412"/>
        <end position="434"/>
    </location>
</feature>
<keyword evidence="2 6" id="KW-0812">Transmembrane</keyword>
<evidence type="ECO:0000256" key="6">
    <source>
        <dbReference type="SAM" id="Phobius"/>
    </source>
</evidence>
<proteinExistence type="predicted"/>
<evidence type="ECO:0000256" key="4">
    <source>
        <dbReference type="ARBA" id="ARBA00023136"/>
    </source>
</evidence>
<dbReference type="Proteomes" id="UP001156140">
    <property type="component" value="Unassembled WGS sequence"/>
</dbReference>
<reference evidence="8" key="1">
    <citation type="submission" date="2022-03" db="EMBL/GenBank/DDBJ databases">
        <title>The complete genome sequence of a Methyloterrigena soli.</title>
        <authorList>
            <person name="Zi Z."/>
        </authorList>
    </citation>
    <scope>NUCLEOTIDE SEQUENCE</scope>
    <source>
        <strain evidence="8">M48</strain>
    </source>
</reference>
<evidence type="ECO:0000259" key="7">
    <source>
        <dbReference type="Pfam" id="PF04932"/>
    </source>
</evidence>
<dbReference type="InterPro" id="IPR007016">
    <property type="entry name" value="O-antigen_ligase-rel_domated"/>
</dbReference>
<dbReference type="GO" id="GO:0016874">
    <property type="term" value="F:ligase activity"/>
    <property type="evidence" value="ECO:0007669"/>
    <property type="project" value="UniProtKB-KW"/>
</dbReference>
<feature type="transmembrane region" description="Helical" evidence="6">
    <location>
        <begin position="339"/>
        <end position="360"/>
    </location>
</feature>
<feature type="transmembrane region" description="Helical" evidence="6">
    <location>
        <begin position="367"/>
        <end position="386"/>
    </location>
</feature>
<evidence type="ECO:0000256" key="2">
    <source>
        <dbReference type="ARBA" id="ARBA00022692"/>
    </source>
</evidence>
<dbReference type="AlphaFoldDB" id="A0AA41UEK7"/>
<feature type="transmembrane region" description="Helical" evidence="6">
    <location>
        <begin position="46"/>
        <end position="64"/>
    </location>
</feature>
<gene>
    <name evidence="8" type="ORF">ML536_17005</name>
</gene>
<feature type="transmembrane region" description="Helical" evidence="6">
    <location>
        <begin position="104"/>
        <end position="121"/>
    </location>
</feature>
<evidence type="ECO:0000256" key="3">
    <source>
        <dbReference type="ARBA" id="ARBA00022989"/>
    </source>
</evidence>
<feature type="transmembrane region" description="Helical" evidence="6">
    <location>
        <begin position="194"/>
        <end position="211"/>
    </location>
</feature>
<keyword evidence="8" id="KW-0436">Ligase</keyword>
<dbReference type="PANTHER" id="PTHR37422:SF13">
    <property type="entry name" value="LIPOPOLYSACCHARIDE BIOSYNTHESIS PROTEIN PA4999-RELATED"/>
    <property type="match status" value="1"/>
</dbReference>
<feature type="transmembrane region" description="Helical" evidence="6">
    <location>
        <begin position="217"/>
        <end position="237"/>
    </location>
</feature>
<sequence length="434" mass="46417">MGQGQGNTAKLAASILSSPLTPYVFSISIVSLIFKQIQFNTVVGPMELFAAAACIVLIFAVVACEPRRPIKPLVVASSFLLLVFVSAAFALLTDPQRLSIRDGIAYAFTFFVVCTFMLASYGRETRYVRALAFAISGVLFVFIFLAVVPNPLQAMMYYQGTKLQGLSNNPNQIGFLAAAGLSLLLVLDFKEKSFRPILVLASGFCGFAGTITDSSAFTLAVAVTFILTLAFFGLRLLQRTPQRLPFVLVLPVLFLLAAHLPLPEGTRLLPVGASSSAELLDMDADGGQGTVRLTLWRNALSAVLASPIVGLGPGPQVPLTDAATNTTSLNEAHNTVIDLLVVTGALGLALFVATVGWILRDAYRARVLGLLFISVAPVSLFSLLHYEGRQPLFWIILYLASGPFVDMLRRADDSERPTTSPAGQSQAAIAAGQR</sequence>
<protein>
    <submittedName>
        <fullName evidence="8">O-antigen ligase family protein</fullName>
    </submittedName>
</protein>
<dbReference type="GO" id="GO:0016020">
    <property type="term" value="C:membrane"/>
    <property type="evidence" value="ECO:0007669"/>
    <property type="project" value="UniProtKB-SubCell"/>
</dbReference>
<feature type="domain" description="O-antigen ligase-related" evidence="7">
    <location>
        <begin position="204"/>
        <end position="352"/>
    </location>
</feature>
<feature type="transmembrane region" description="Helical" evidence="6">
    <location>
        <begin position="12"/>
        <end position="34"/>
    </location>
</feature>
<evidence type="ECO:0000256" key="5">
    <source>
        <dbReference type="SAM" id="MobiDB-lite"/>
    </source>
</evidence>
<evidence type="ECO:0000313" key="9">
    <source>
        <dbReference type="Proteomes" id="UP001156140"/>
    </source>
</evidence>
<keyword evidence="4 6" id="KW-0472">Membrane</keyword>
<evidence type="ECO:0000256" key="1">
    <source>
        <dbReference type="ARBA" id="ARBA00004141"/>
    </source>
</evidence>
<comment type="caution">
    <text evidence="8">The sequence shown here is derived from an EMBL/GenBank/DDBJ whole genome shotgun (WGS) entry which is preliminary data.</text>
</comment>
<feature type="transmembrane region" description="Helical" evidence="6">
    <location>
        <begin position="128"/>
        <end position="149"/>
    </location>
</feature>
<accession>A0AA41UEK7</accession>
<keyword evidence="3 6" id="KW-1133">Transmembrane helix</keyword>
<keyword evidence="9" id="KW-1185">Reference proteome</keyword>
<dbReference type="PANTHER" id="PTHR37422">
    <property type="entry name" value="TEICHURONIC ACID BIOSYNTHESIS PROTEIN TUAE"/>
    <property type="match status" value="1"/>
</dbReference>
<dbReference type="RefSeq" id="WP_281736663.1">
    <property type="nucleotide sequence ID" value="NZ_JAKETQ010000002.1"/>
</dbReference>
<feature type="transmembrane region" description="Helical" evidence="6">
    <location>
        <begin position="244"/>
        <end position="262"/>
    </location>
</feature>
<dbReference type="Pfam" id="PF04932">
    <property type="entry name" value="Wzy_C"/>
    <property type="match status" value="1"/>
</dbReference>
<dbReference type="InterPro" id="IPR051533">
    <property type="entry name" value="WaaL-like"/>
</dbReference>
<name>A0AA41UEK7_9HYPH</name>
<feature type="compositionally biased region" description="Low complexity" evidence="5">
    <location>
        <begin position="422"/>
        <end position="434"/>
    </location>
</feature>
<evidence type="ECO:0000313" key="8">
    <source>
        <dbReference type="EMBL" id="MCI0128534.1"/>
    </source>
</evidence>
<feature type="transmembrane region" description="Helical" evidence="6">
    <location>
        <begin position="73"/>
        <end position="92"/>
    </location>
</feature>
<feature type="transmembrane region" description="Helical" evidence="6">
    <location>
        <begin position="169"/>
        <end position="187"/>
    </location>
</feature>